<organism evidence="2 3">
    <name type="scientific">Oldenlandia corymbosa var. corymbosa</name>
    <dbReference type="NCBI Taxonomy" id="529605"/>
    <lineage>
        <taxon>Eukaryota</taxon>
        <taxon>Viridiplantae</taxon>
        <taxon>Streptophyta</taxon>
        <taxon>Embryophyta</taxon>
        <taxon>Tracheophyta</taxon>
        <taxon>Spermatophyta</taxon>
        <taxon>Magnoliopsida</taxon>
        <taxon>eudicotyledons</taxon>
        <taxon>Gunneridae</taxon>
        <taxon>Pentapetalae</taxon>
        <taxon>asterids</taxon>
        <taxon>lamiids</taxon>
        <taxon>Gentianales</taxon>
        <taxon>Rubiaceae</taxon>
        <taxon>Rubioideae</taxon>
        <taxon>Spermacoceae</taxon>
        <taxon>Hedyotis-Oldenlandia complex</taxon>
        <taxon>Oldenlandia</taxon>
    </lineage>
</organism>
<feature type="region of interest" description="Disordered" evidence="1">
    <location>
        <begin position="81"/>
        <end position="112"/>
    </location>
</feature>
<proteinExistence type="predicted"/>
<name>A0AAV1E8X4_OLDCO</name>
<feature type="compositionally biased region" description="Polar residues" evidence="1">
    <location>
        <begin position="81"/>
        <end position="93"/>
    </location>
</feature>
<evidence type="ECO:0000313" key="3">
    <source>
        <dbReference type="Proteomes" id="UP001161247"/>
    </source>
</evidence>
<dbReference type="EMBL" id="OX459125">
    <property type="protein sequence ID" value="CAI9116139.1"/>
    <property type="molecule type" value="Genomic_DNA"/>
</dbReference>
<evidence type="ECO:0000256" key="1">
    <source>
        <dbReference type="SAM" id="MobiDB-lite"/>
    </source>
</evidence>
<dbReference type="AlphaFoldDB" id="A0AAV1E8X4"/>
<feature type="region of interest" description="Disordered" evidence="1">
    <location>
        <begin position="201"/>
        <end position="220"/>
    </location>
</feature>
<dbReference type="Proteomes" id="UP001161247">
    <property type="component" value="Chromosome 8"/>
</dbReference>
<protein>
    <submittedName>
        <fullName evidence="2">OLC1v1017215C1</fullName>
    </submittedName>
</protein>
<keyword evidence="3" id="KW-1185">Reference proteome</keyword>
<gene>
    <name evidence="2" type="ORF">OLC1_LOCUS22511</name>
</gene>
<accession>A0AAV1E8X4</accession>
<reference evidence="2" key="1">
    <citation type="submission" date="2023-03" db="EMBL/GenBank/DDBJ databases">
        <authorList>
            <person name="Julca I."/>
        </authorList>
    </citation>
    <scope>NUCLEOTIDE SEQUENCE</scope>
</reference>
<feature type="compositionally biased region" description="Basic residues" evidence="1">
    <location>
        <begin position="99"/>
        <end position="112"/>
    </location>
</feature>
<sequence>MPDSFYLIPEVPPPDDLSDTASYVPSLFIANVPDYPPFDDGMSTVLLNASSGSDSNSPADDNHCNIPSAFTAQLYYSSDDSVHGDTSCNRQTRSPPPLRGRKKATKVTKRKNHGWSMSIQSLEEEYHSSSISGVNQYCLKVKKAVSNLEIRRSVKQCHGDDTMTTERAAHSKGSAVSYSRKVKVQSFGTWRMTVESDLLYTSSDSEGSRKRRSEKPIKEAMDFPTKKMKSAIGSKETGKGLRIPKMATPFENNLMCFAAVVLERLPSLL</sequence>
<evidence type="ECO:0000313" key="2">
    <source>
        <dbReference type="EMBL" id="CAI9116139.1"/>
    </source>
</evidence>